<dbReference type="Gene3D" id="3.40.30.10">
    <property type="entry name" value="Glutaredoxin"/>
    <property type="match status" value="1"/>
</dbReference>
<keyword evidence="1" id="KW-0175">Coiled coil</keyword>
<reference evidence="4" key="2">
    <citation type="submission" date="2025-09" db="UniProtKB">
        <authorList>
            <consortium name="Ensembl"/>
        </authorList>
    </citation>
    <scope>IDENTIFICATION</scope>
</reference>
<dbReference type="CDD" id="cd17056">
    <property type="entry name" value="Ubl_FAF1"/>
    <property type="match status" value="1"/>
</dbReference>
<dbReference type="FunFam" id="3.10.20.90:FF:000137">
    <property type="entry name" value="Fas associated factor 1"/>
    <property type="match status" value="1"/>
</dbReference>
<evidence type="ECO:0000256" key="1">
    <source>
        <dbReference type="SAM" id="Coils"/>
    </source>
</evidence>
<dbReference type="InterPro" id="IPR029071">
    <property type="entry name" value="Ubiquitin-like_domsf"/>
</dbReference>
<dbReference type="PANTHER" id="PTHR23322:SF96">
    <property type="entry name" value="FAS-ASSOCIATED FACTOR 1"/>
    <property type="match status" value="1"/>
</dbReference>
<gene>
    <name evidence="4" type="primary">FAF1</name>
</gene>
<dbReference type="InterPro" id="IPR050730">
    <property type="entry name" value="UBX_domain-protein"/>
</dbReference>
<dbReference type="InterPro" id="IPR049483">
    <property type="entry name" value="FAF1_2-like_UAS"/>
</dbReference>
<dbReference type="GO" id="GO:0043130">
    <property type="term" value="F:ubiquitin binding"/>
    <property type="evidence" value="ECO:0007669"/>
    <property type="project" value="Ensembl"/>
</dbReference>
<feature type="domain" description="UBX" evidence="3">
    <location>
        <begin position="538"/>
        <end position="615"/>
    </location>
</feature>
<protein>
    <submittedName>
        <fullName evidence="4">Fas associated factor 1</fullName>
    </submittedName>
</protein>
<dbReference type="Pfam" id="PF21021">
    <property type="entry name" value="FAF1"/>
    <property type="match status" value="1"/>
</dbReference>
<dbReference type="GO" id="GO:0043124">
    <property type="term" value="P:negative regulation of canonical NF-kappaB signal transduction"/>
    <property type="evidence" value="ECO:0007669"/>
    <property type="project" value="Ensembl"/>
</dbReference>
<dbReference type="GO" id="GO:0045732">
    <property type="term" value="P:positive regulation of protein catabolic process"/>
    <property type="evidence" value="ECO:0007669"/>
    <property type="project" value="Ensembl"/>
</dbReference>
<dbReference type="GO" id="GO:0034098">
    <property type="term" value="C:VCP-NPL4-UFD1 AAA ATPase complex"/>
    <property type="evidence" value="ECO:0007669"/>
    <property type="project" value="Ensembl"/>
</dbReference>
<dbReference type="GO" id="GO:0031072">
    <property type="term" value="F:heat shock protein binding"/>
    <property type="evidence" value="ECO:0007669"/>
    <property type="project" value="Ensembl"/>
</dbReference>
<dbReference type="GO" id="GO:0036337">
    <property type="term" value="P:Fas signaling pathway"/>
    <property type="evidence" value="ECO:0007669"/>
    <property type="project" value="Ensembl"/>
</dbReference>
<feature type="region of interest" description="Disordered" evidence="2">
    <location>
        <begin position="56"/>
        <end position="86"/>
    </location>
</feature>
<organism evidence="4 5">
    <name type="scientific">Monodon monoceros</name>
    <name type="common">Narwhal</name>
    <name type="synonym">Ceratodon monodon</name>
    <dbReference type="NCBI Taxonomy" id="40151"/>
    <lineage>
        <taxon>Eukaryota</taxon>
        <taxon>Metazoa</taxon>
        <taxon>Chordata</taxon>
        <taxon>Craniata</taxon>
        <taxon>Vertebrata</taxon>
        <taxon>Euteleostomi</taxon>
        <taxon>Mammalia</taxon>
        <taxon>Eutheria</taxon>
        <taxon>Laurasiatheria</taxon>
        <taxon>Artiodactyla</taxon>
        <taxon>Whippomorpha</taxon>
        <taxon>Cetacea</taxon>
        <taxon>Odontoceti</taxon>
        <taxon>Monodontidae</taxon>
        <taxon>Monodon</taxon>
    </lineage>
</organism>
<dbReference type="SMART" id="SM00166">
    <property type="entry name" value="UBX"/>
    <property type="match status" value="1"/>
</dbReference>
<dbReference type="Proteomes" id="UP000694561">
    <property type="component" value="Unplaced"/>
</dbReference>
<dbReference type="CDD" id="cd01771">
    <property type="entry name" value="UBX_UBXN3A"/>
    <property type="match status" value="1"/>
</dbReference>
<dbReference type="Ensembl" id="ENSMMNT00015024296.1">
    <property type="protein sequence ID" value="ENSMMNP00015022107.1"/>
    <property type="gene ID" value="ENSMMNG00015016261.1"/>
</dbReference>
<dbReference type="GO" id="GO:1990917">
    <property type="term" value="C:ooplasm"/>
    <property type="evidence" value="ECO:0007669"/>
    <property type="project" value="Ensembl"/>
</dbReference>
<dbReference type="CDD" id="cd02990">
    <property type="entry name" value="UAS_FAF1"/>
    <property type="match status" value="1"/>
</dbReference>
<dbReference type="Pfam" id="PF00789">
    <property type="entry name" value="UBX"/>
    <property type="match status" value="1"/>
</dbReference>
<dbReference type="SMART" id="SM00594">
    <property type="entry name" value="UAS"/>
    <property type="match status" value="1"/>
</dbReference>
<evidence type="ECO:0000256" key="2">
    <source>
        <dbReference type="SAM" id="MobiDB-lite"/>
    </source>
</evidence>
<dbReference type="FunFam" id="1.10.8.10:FF:000045">
    <property type="entry name" value="Putative FAS-associated factor 1"/>
    <property type="match status" value="1"/>
</dbReference>
<dbReference type="Gene3D" id="1.10.8.10">
    <property type="entry name" value="DNA helicase RuvA subunit, C-terminal domain"/>
    <property type="match status" value="1"/>
</dbReference>
<accession>A0A8C6C1R5</accession>
<dbReference type="InterPro" id="IPR006577">
    <property type="entry name" value="UAS"/>
</dbReference>
<feature type="coiled-coil region" evidence="1">
    <location>
        <begin position="476"/>
        <end position="528"/>
    </location>
</feature>
<dbReference type="CDD" id="cd14413">
    <property type="entry name" value="UBA_FAF1"/>
    <property type="match status" value="1"/>
</dbReference>
<dbReference type="Gene3D" id="3.10.20.90">
    <property type="entry name" value="Phosphatidylinositol 3-kinase Catalytic Subunit, Chain A, domain 1"/>
    <property type="match status" value="3"/>
</dbReference>
<dbReference type="InterPro" id="IPR033043">
    <property type="entry name" value="FAF1-like_UBX"/>
</dbReference>
<dbReference type="InterPro" id="IPR001012">
    <property type="entry name" value="UBX_dom"/>
</dbReference>
<dbReference type="GeneTree" id="ENSGT00940000154831"/>
<dbReference type="GO" id="GO:0005654">
    <property type="term" value="C:nucleoplasm"/>
    <property type="evidence" value="ECO:0007669"/>
    <property type="project" value="Ensembl"/>
</dbReference>
<evidence type="ECO:0000313" key="4">
    <source>
        <dbReference type="Ensembl" id="ENSMMNP00015022107.1"/>
    </source>
</evidence>
<name>A0A8C6C1R5_MONMO</name>
<dbReference type="FunFam" id="3.40.30.10:FF:000061">
    <property type="entry name" value="Fas associated factor 1"/>
    <property type="match status" value="1"/>
</dbReference>
<dbReference type="GO" id="GO:1902043">
    <property type="term" value="P:positive regulation of extrinsic apoptotic signaling pathway via death domain receptors"/>
    <property type="evidence" value="ECO:0007669"/>
    <property type="project" value="Ensembl"/>
</dbReference>
<dbReference type="PANTHER" id="PTHR23322">
    <property type="entry name" value="FAS-ASSOCIATED PROTEIN"/>
    <property type="match status" value="1"/>
</dbReference>
<evidence type="ECO:0000259" key="3">
    <source>
        <dbReference type="PROSITE" id="PS50033"/>
    </source>
</evidence>
<dbReference type="GO" id="GO:0031625">
    <property type="term" value="F:ubiquitin protein ligase binding"/>
    <property type="evidence" value="ECO:0007669"/>
    <property type="project" value="Ensembl"/>
</dbReference>
<dbReference type="FunFam" id="3.10.20.90:FF:000089">
    <property type="entry name" value="Fas associated factor 1"/>
    <property type="match status" value="1"/>
</dbReference>
<dbReference type="GO" id="GO:0005829">
    <property type="term" value="C:cytosol"/>
    <property type="evidence" value="ECO:0007669"/>
    <property type="project" value="Ensembl"/>
</dbReference>
<dbReference type="GO" id="GO:0048471">
    <property type="term" value="C:perinuclear region of cytoplasm"/>
    <property type="evidence" value="ECO:0007669"/>
    <property type="project" value="Ensembl"/>
</dbReference>
<dbReference type="SUPFAM" id="SSF52833">
    <property type="entry name" value="Thioredoxin-like"/>
    <property type="match status" value="1"/>
</dbReference>
<dbReference type="GO" id="GO:0030155">
    <property type="term" value="P:regulation of cell adhesion"/>
    <property type="evidence" value="ECO:0007669"/>
    <property type="project" value="Ensembl"/>
</dbReference>
<feature type="region of interest" description="Disordered" evidence="2">
    <location>
        <begin position="235"/>
        <end position="260"/>
    </location>
</feature>
<dbReference type="SUPFAM" id="SSF54236">
    <property type="entry name" value="Ubiquitin-like"/>
    <property type="match status" value="3"/>
</dbReference>
<dbReference type="GO" id="GO:0045740">
    <property type="term" value="P:positive regulation of DNA replication"/>
    <property type="evidence" value="ECO:0007669"/>
    <property type="project" value="Ensembl"/>
</dbReference>
<dbReference type="GO" id="GO:0036503">
    <property type="term" value="P:ERAD pathway"/>
    <property type="evidence" value="ECO:0007669"/>
    <property type="project" value="TreeGrafter"/>
</dbReference>
<evidence type="ECO:0000313" key="5">
    <source>
        <dbReference type="Proteomes" id="UP000694561"/>
    </source>
</evidence>
<dbReference type="GO" id="GO:0005635">
    <property type="term" value="C:nuclear envelope"/>
    <property type="evidence" value="ECO:0007669"/>
    <property type="project" value="Ensembl"/>
</dbReference>
<dbReference type="AlphaFoldDB" id="A0A8C6C1R5"/>
<keyword evidence="5" id="KW-1185">Reference proteome</keyword>
<dbReference type="GO" id="GO:0019904">
    <property type="term" value="F:protein domain specific binding"/>
    <property type="evidence" value="ECO:0007669"/>
    <property type="project" value="Ensembl"/>
</dbReference>
<dbReference type="GO" id="GO:0051059">
    <property type="term" value="F:NF-kappaB binding"/>
    <property type="evidence" value="ECO:0007669"/>
    <property type="project" value="Ensembl"/>
</dbReference>
<dbReference type="Pfam" id="PF14555">
    <property type="entry name" value="UBA_4"/>
    <property type="match status" value="1"/>
</dbReference>
<dbReference type="GO" id="GO:0019901">
    <property type="term" value="F:protein kinase binding"/>
    <property type="evidence" value="ECO:0007669"/>
    <property type="project" value="Ensembl"/>
</dbReference>
<dbReference type="CDD" id="cd17129">
    <property type="entry name" value="Ubl1_FAF1"/>
    <property type="match status" value="1"/>
</dbReference>
<dbReference type="InterPro" id="IPR036249">
    <property type="entry name" value="Thioredoxin-like_sf"/>
</dbReference>
<reference evidence="4" key="1">
    <citation type="submission" date="2025-08" db="UniProtKB">
        <authorList>
            <consortium name="Ensembl"/>
        </authorList>
    </citation>
    <scope>IDENTIFICATION</scope>
</reference>
<sequence length="619" mass="70592">MASNMDREMILADFQACTGIENIDEAITLLEQNNWDLVAAINGVIPQENGILRSDYGGEPISGPAFDPASHPAPAPAPSSSSAFRPVMPSRQIVERQPRMLDFRVEYRDRNVDVVLEDSCTVGEIKQILENELQIPVSKMLLKGWKTGDVEDSALQESLNQNFMLIITHREVQREYNLNFSGSSTIQEVKRNVYDLTSIPVRHQLWEGWPASATDDSMCLAESGLSYPCHRLTVGRRSSPAQTREQSEEQSTDVHMVSDSDGDDFEDASEFGVDDGEVFGMASSALRKSPMMPENAENEGDALLQFTAEFSSRYGDCHPVFFIGSLEATFQEAFYVKARDRKLLAVYLHHDESVLTNVFCSQMLCAESIVSYLSQNFITWAWDLTKDANRARFLTMCNRHFGSVVAQTIRTQKTDQFPLFLIIMGKRSSNEVLNVIQGNTTVDELMMRLMAAMEIFTAQQQEDIKDEDEREARENVKREQDEAYRLSLEADRAKREAHEREMAEQFRLEQIRKEQEEEREAIRLSLEQALPPEPKEENAEPVSKLRIRTPSGEFLERRFLASNKLQIVFDFVASKGFPWDEFKLLSTFPRRDVTQLDPNKSLLEVKLFPQETLFLEAKE</sequence>
<dbReference type="PROSITE" id="PS50033">
    <property type="entry name" value="UBX"/>
    <property type="match status" value="1"/>
</dbReference>
<dbReference type="InterPro" id="IPR044541">
    <property type="entry name" value="FAF1_UBA"/>
</dbReference>
<proteinExistence type="predicted"/>